<accession>H8GDN1</accession>
<feature type="domain" description="Zinc finger CGNR" evidence="2">
    <location>
        <begin position="120"/>
        <end position="162"/>
    </location>
</feature>
<reference evidence="3 4" key="1">
    <citation type="journal article" date="2012" name="Stand. Genomic Sci.">
        <title>Genome sequence of the soil bacterium Saccharomonospora azurea type strain (NA-128(T)).</title>
        <authorList>
            <person name="Klenk H.P."/>
            <person name="Held B."/>
            <person name="Lucas S."/>
            <person name="Lapidus A."/>
            <person name="Copeland A."/>
            <person name="Hammon N."/>
            <person name="Pitluck S."/>
            <person name="Goodwin L.A."/>
            <person name="Han C."/>
            <person name="Tapia R."/>
            <person name="Brambilla E.M."/>
            <person name="Potter G."/>
            <person name="Land M."/>
            <person name="Ivanova N."/>
            <person name="Rohde M."/>
            <person name="Goker M."/>
            <person name="Detter J.C."/>
            <person name="Kyrpides N.C."/>
            <person name="Woyke T."/>
        </authorList>
    </citation>
    <scope>NUCLEOTIDE SEQUENCE [LARGE SCALE GENOMIC DNA]</scope>
    <source>
        <strain evidence="3 4">NA-128</strain>
    </source>
</reference>
<dbReference type="InterPro" id="IPR023286">
    <property type="entry name" value="ABATE_dom_sf"/>
</dbReference>
<dbReference type="EMBL" id="CM001466">
    <property type="protein sequence ID" value="EHY87876.1"/>
    <property type="molecule type" value="Genomic_DNA"/>
</dbReference>
<protein>
    <submittedName>
        <fullName evidence="3">Conserved protein containing a Zn-ribbon-like motif</fullName>
    </submittedName>
</protein>
<dbReference type="SUPFAM" id="SSF160904">
    <property type="entry name" value="Jann2411-like"/>
    <property type="match status" value="1"/>
</dbReference>
<dbReference type="Pfam" id="PF11706">
    <property type="entry name" value="zf-CGNR"/>
    <property type="match status" value="1"/>
</dbReference>
<evidence type="ECO:0000313" key="3">
    <source>
        <dbReference type="EMBL" id="EHY87876.1"/>
    </source>
</evidence>
<proteinExistence type="predicted"/>
<keyword evidence="4" id="KW-1185">Reference proteome</keyword>
<evidence type="ECO:0000256" key="1">
    <source>
        <dbReference type="SAM" id="MobiDB-lite"/>
    </source>
</evidence>
<dbReference type="Gene3D" id="1.10.3300.10">
    <property type="entry name" value="Jann2411-like domain"/>
    <property type="match status" value="1"/>
</dbReference>
<dbReference type="InterPro" id="IPR010852">
    <property type="entry name" value="ABATE"/>
</dbReference>
<feature type="region of interest" description="Disordered" evidence="1">
    <location>
        <begin position="156"/>
        <end position="175"/>
    </location>
</feature>
<gene>
    <name evidence="3" type="ORF">SacazDRAFT_00929</name>
</gene>
<dbReference type="PANTHER" id="PTHR35525:SF3">
    <property type="entry name" value="BLL6575 PROTEIN"/>
    <property type="match status" value="1"/>
</dbReference>
<dbReference type="Pfam" id="PF07336">
    <property type="entry name" value="ABATE"/>
    <property type="match status" value="1"/>
</dbReference>
<dbReference type="AlphaFoldDB" id="H8GDN1"/>
<dbReference type="RefSeq" id="WP_005439102.1">
    <property type="nucleotide sequence ID" value="NZ_CM001466.1"/>
</dbReference>
<name>H8GDN1_9PSEU</name>
<evidence type="ECO:0000259" key="2">
    <source>
        <dbReference type="Pfam" id="PF11706"/>
    </source>
</evidence>
<dbReference type="Proteomes" id="UP000004705">
    <property type="component" value="Chromosome"/>
</dbReference>
<dbReference type="HOGENOM" id="CLU_087298_0_1_11"/>
<organism evidence="3 4">
    <name type="scientific">Saccharomonospora azurea NA-128</name>
    <dbReference type="NCBI Taxonomy" id="882081"/>
    <lineage>
        <taxon>Bacteria</taxon>
        <taxon>Bacillati</taxon>
        <taxon>Actinomycetota</taxon>
        <taxon>Actinomycetes</taxon>
        <taxon>Pseudonocardiales</taxon>
        <taxon>Pseudonocardiaceae</taxon>
        <taxon>Saccharomonospora</taxon>
    </lineage>
</organism>
<sequence>MADDDCELLLALLNTRPVKDGVEHDELADDRAARRWSTARGGTGTPHELRLLRRLREHVSQVVLGRAPATVLAAALDGVHQRPHLSDAGLRWELVTEPDRRLAARVVLAWAWVDEHLPGRLRPCGNDECRLFLLDRSKANRARWCSMATCGNRMKARRHYERTRGSAPPGRTSGQ</sequence>
<evidence type="ECO:0000313" key="4">
    <source>
        <dbReference type="Proteomes" id="UP000004705"/>
    </source>
</evidence>
<dbReference type="PANTHER" id="PTHR35525">
    <property type="entry name" value="BLL6575 PROTEIN"/>
    <property type="match status" value="1"/>
</dbReference>
<dbReference type="InterPro" id="IPR021005">
    <property type="entry name" value="Znf_CGNR"/>
</dbReference>
<dbReference type="OrthoDB" id="3211108at2"/>